<name>A0A9P0MTG4_NEZVI</name>
<dbReference type="AlphaFoldDB" id="A0A9P0MTG4"/>
<evidence type="ECO:0000313" key="2">
    <source>
        <dbReference type="Proteomes" id="UP001152798"/>
    </source>
</evidence>
<gene>
    <name evidence="1" type="ORF">NEZAVI_LOCUS10895</name>
</gene>
<keyword evidence="2" id="KW-1185">Reference proteome</keyword>
<accession>A0A9P0MTG4</accession>
<organism evidence="1 2">
    <name type="scientific">Nezara viridula</name>
    <name type="common">Southern green stink bug</name>
    <name type="synonym">Cimex viridulus</name>
    <dbReference type="NCBI Taxonomy" id="85310"/>
    <lineage>
        <taxon>Eukaryota</taxon>
        <taxon>Metazoa</taxon>
        <taxon>Ecdysozoa</taxon>
        <taxon>Arthropoda</taxon>
        <taxon>Hexapoda</taxon>
        <taxon>Insecta</taxon>
        <taxon>Pterygota</taxon>
        <taxon>Neoptera</taxon>
        <taxon>Paraneoptera</taxon>
        <taxon>Hemiptera</taxon>
        <taxon>Heteroptera</taxon>
        <taxon>Panheteroptera</taxon>
        <taxon>Pentatomomorpha</taxon>
        <taxon>Pentatomoidea</taxon>
        <taxon>Pentatomidae</taxon>
        <taxon>Pentatominae</taxon>
        <taxon>Nezara</taxon>
    </lineage>
</organism>
<evidence type="ECO:0000313" key="1">
    <source>
        <dbReference type="EMBL" id="CAH1401967.1"/>
    </source>
</evidence>
<dbReference type="Proteomes" id="UP001152798">
    <property type="component" value="Chromosome 5"/>
</dbReference>
<protein>
    <submittedName>
        <fullName evidence="1">Uncharacterized protein</fullName>
    </submittedName>
</protein>
<sequence length="145" mass="16448">MGDDRIPKIIMDWEAEYIRRGRPPVRWKDRVVEKEIKATSEETRKRITGCRIVMEDPTYHSSGNTTLIEPSPFLKAEWKSSGSPADPRRGETARRYNVTKQLTPHPHETGSTTLLTETAVPSQVLRQPPSTLLYDLALVPSVPLL</sequence>
<dbReference type="EMBL" id="OV725081">
    <property type="protein sequence ID" value="CAH1401967.1"/>
    <property type="molecule type" value="Genomic_DNA"/>
</dbReference>
<proteinExistence type="predicted"/>
<reference evidence="1" key="1">
    <citation type="submission" date="2022-01" db="EMBL/GenBank/DDBJ databases">
        <authorList>
            <person name="King R."/>
        </authorList>
    </citation>
    <scope>NUCLEOTIDE SEQUENCE</scope>
</reference>